<sequence length="248" mass="28473">MAASAALLRTKEGGRTQAIASRWRHIWSCAPLNIDLHDRPPIQRRIPLARISGILSSHRGPGRRFCIPRDYLENDARPAATLDAWLRSPALDGLQELDFHYGSTWSRLQHQGSLSPAHNESPESRVTNAWHHKYQNLIGTLDIRLKKIVLSSYQGSKAHINFAAFFVFNARVLESMVLQLDVSKYHNKGWIEKQKALLQIEKRVSRGAQFDFVRHFGWPKHSDHMWYEQVHDLSTADPFVGFDYWATG</sequence>
<dbReference type="EMBL" id="CM027681">
    <property type="protein sequence ID" value="KAG0542398.1"/>
    <property type="molecule type" value="Genomic_DNA"/>
</dbReference>
<organism evidence="2 3">
    <name type="scientific">Sorghum bicolor</name>
    <name type="common">Sorghum</name>
    <name type="synonym">Sorghum vulgare</name>
    <dbReference type="NCBI Taxonomy" id="4558"/>
    <lineage>
        <taxon>Eukaryota</taxon>
        <taxon>Viridiplantae</taxon>
        <taxon>Streptophyta</taxon>
        <taxon>Embryophyta</taxon>
        <taxon>Tracheophyta</taxon>
        <taxon>Spermatophyta</taxon>
        <taxon>Magnoliopsida</taxon>
        <taxon>Liliopsida</taxon>
        <taxon>Poales</taxon>
        <taxon>Poaceae</taxon>
        <taxon>PACMAD clade</taxon>
        <taxon>Panicoideae</taxon>
        <taxon>Andropogonodae</taxon>
        <taxon>Andropogoneae</taxon>
        <taxon>Sorghinae</taxon>
        <taxon>Sorghum</taxon>
    </lineage>
</organism>
<comment type="caution">
    <text evidence="2">The sequence shown here is derived from an EMBL/GenBank/DDBJ whole genome shotgun (WGS) entry which is preliminary data.</text>
</comment>
<dbReference type="InterPro" id="IPR006566">
    <property type="entry name" value="FBD"/>
</dbReference>
<proteinExistence type="predicted"/>
<reference evidence="2" key="2">
    <citation type="submission" date="2020-10" db="EMBL/GenBank/DDBJ databases">
        <authorList>
            <person name="Cooper E.A."/>
            <person name="Brenton Z.W."/>
            <person name="Flinn B.S."/>
            <person name="Jenkins J."/>
            <person name="Shu S."/>
            <person name="Flowers D."/>
            <person name="Luo F."/>
            <person name="Wang Y."/>
            <person name="Xia P."/>
            <person name="Barry K."/>
            <person name="Daum C."/>
            <person name="Lipzen A."/>
            <person name="Yoshinaga Y."/>
            <person name="Schmutz J."/>
            <person name="Saski C."/>
            <person name="Vermerris W."/>
            <person name="Kresovich S."/>
        </authorList>
    </citation>
    <scope>NUCLEOTIDE SEQUENCE</scope>
</reference>
<dbReference type="PANTHER" id="PTHR32141">
    <property type="match status" value="1"/>
</dbReference>
<dbReference type="OrthoDB" id="612216at2759"/>
<dbReference type="KEGG" id="sbi:8081837"/>
<dbReference type="Pfam" id="PF08387">
    <property type="entry name" value="FBD"/>
    <property type="match status" value="1"/>
</dbReference>
<accession>A0A921USB3</accession>
<protein>
    <recommendedName>
        <fullName evidence="1">FBD domain-containing protein</fullName>
    </recommendedName>
</protein>
<evidence type="ECO:0000313" key="2">
    <source>
        <dbReference type="EMBL" id="KAG0542398.1"/>
    </source>
</evidence>
<dbReference type="PANTHER" id="PTHR32141:SF168">
    <property type="entry name" value="OS12G0595200 PROTEIN"/>
    <property type="match status" value="1"/>
</dbReference>
<evidence type="ECO:0000259" key="1">
    <source>
        <dbReference type="Pfam" id="PF08387"/>
    </source>
</evidence>
<evidence type="ECO:0000313" key="3">
    <source>
        <dbReference type="Proteomes" id="UP000807115"/>
    </source>
</evidence>
<reference evidence="2" key="1">
    <citation type="journal article" date="2019" name="BMC Genomics">
        <title>A new reference genome for Sorghum bicolor reveals high levels of sequence similarity between sweet and grain genotypes: implications for the genetics of sugar metabolism.</title>
        <authorList>
            <person name="Cooper E.A."/>
            <person name="Brenton Z.W."/>
            <person name="Flinn B.S."/>
            <person name="Jenkins J."/>
            <person name="Shu S."/>
            <person name="Flowers D."/>
            <person name="Luo F."/>
            <person name="Wang Y."/>
            <person name="Xia P."/>
            <person name="Barry K."/>
            <person name="Daum C."/>
            <person name="Lipzen A."/>
            <person name="Yoshinaga Y."/>
            <person name="Schmutz J."/>
            <person name="Saski C."/>
            <person name="Vermerris W."/>
            <person name="Kresovich S."/>
        </authorList>
    </citation>
    <scope>NUCLEOTIDE SEQUENCE</scope>
</reference>
<dbReference type="AlphaFoldDB" id="A0A921USB3"/>
<dbReference type="Proteomes" id="UP000807115">
    <property type="component" value="Chromosome 2"/>
</dbReference>
<dbReference type="Gramene" id="EER96171">
    <property type="protein sequence ID" value="EER96171"/>
    <property type="gene ID" value="SORBI_3002G097200"/>
</dbReference>
<name>A0A921USB3_SORBI</name>
<gene>
    <name evidence="2" type="ORF">BDA96_02G100400</name>
</gene>
<dbReference type="InterPro" id="IPR055302">
    <property type="entry name" value="F-box_dom-containing"/>
</dbReference>
<feature type="domain" description="FBD" evidence="1">
    <location>
        <begin position="141"/>
        <end position="178"/>
    </location>
</feature>